<dbReference type="SMART" id="SM00471">
    <property type="entry name" value="HDc"/>
    <property type="match status" value="1"/>
</dbReference>
<comment type="caution">
    <text evidence="2">The sequence shown here is derived from an EMBL/GenBank/DDBJ whole genome shotgun (WGS) entry which is preliminary data.</text>
</comment>
<dbReference type="InterPro" id="IPR037522">
    <property type="entry name" value="HD_GYP_dom"/>
</dbReference>
<dbReference type="PANTHER" id="PTHR45228:SF9">
    <property type="entry name" value="3'3'-CGAMP-SPECIFIC PHOSPHODIESTERASE 2"/>
    <property type="match status" value="1"/>
</dbReference>
<dbReference type="PROSITE" id="PS51832">
    <property type="entry name" value="HD_GYP"/>
    <property type="match status" value="1"/>
</dbReference>
<organism evidence="2 3">
    <name type="scientific">Chryseomicrobium excrementi</name>
    <dbReference type="NCBI Taxonomy" id="2041346"/>
    <lineage>
        <taxon>Bacteria</taxon>
        <taxon>Bacillati</taxon>
        <taxon>Bacillota</taxon>
        <taxon>Bacilli</taxon>
        <taxon>Bacillales</taxon>
        <taxon>Caryophanaceae</taxon>
        <taxon>Chryseomicrobium</taxon>
    </lineage>
</organism>
<dbReference type="Pfam" id="PF01590">
    <property type="entry name" value="GAF"/>
    <property type="match status" value="1"/>
</dbReference>
<reference evidence="2 3" key="1">
    <citation type="submission" date="2017-10" db="EMBL/GenBank/DDBJ databases">
        <title>Draft genome of Chryseomicrobium casticus sp. nov.</title>
        <authorList>
            <person name="Chakraborty R."/>
            <person name="Saha T."/>
        </authorList>
    </citation>
    <scope>NUCLEOTIDE SEQUENCE [LARGE SCALE GENOMIC DNA]</scope>
    <source>
        <strain evidence="2 3">ET03</strain>
    </source>
</reference>
<dbReference type="Pfam" id="PF13487">
    <property type="entry name" value="HD_5"/>
    <property type="match status" value="1"/>
</dbReference>
<sequence>MDKLTKIFKSMALISGEVELEAVLIELAQLGKDLVSADRCTVWLHDEEAAENWTLVAQGVDPLRMPASSGFVGTSIQTGQVLVIEDAYQDSRFNRLIDQETGYRTYSILTVPFQNAQGTYFGAFQAINKRPIGSTFSEEDVQLIQLAATYAGKAIENNLLHTELIKTQQEMIEVMGQIGESRSKETSNHVKRVALYSYELAKLAGLPKKDRDLLRMASPMHDIGKVAVPDSVLLKPGRLTDEEYQTMKEHAAIGYEVFRHSKRELLQAAATIAHQHHERWDGKGYPERIKGEDIHIFGRITAIADVFDALGSSRVYKAAWKDEEIIAYFQQQAGFQFDPDLTELFLMHFTKFTAIREAYTDL</sequence>
<dbReference type="InterPro" id="IPR029016">
    <property type="entry name" value="GAF-like_dom_sf"/>
</dbReference>
<dbReference type="InterPro" id="IPR003607">
    <property type="entry name" value="HD/PDEase_dom"/>
</dbReference>
<dbReference type="Proteomes" id="UP000228680">
    <property type="component" value="Unassembled WGS sequence"/>
</dbReference>
<accession>A0A2M9EYF0</accession>
<evidence type="ECO:0000259" key="1">
    <source>
        <dbReference type="PROSITE" id="PS51832"/>
    </source>
</evidence>
<proteinExistence type="predicted"/>
<dbReference type="SUPFAM" id="SSF109604">
    <property type="entry name" value="HD-domain/PDEase-like"/>
    <property type="match status" value="1"/>
</dbReference>
<dbReference type="PANTHER" id="PTHR45228">
    <property type="entry name" value="CYCLIC DI-GMP PHOSPHODIESTERASE TM_0186-RELATED"/>
    <property type="match status" value="1"/>
</dbReference>
<evidence type="ECO:0000313" key="2">
    <source>
        <dbReference type="EMBL" id="PJK16234.1"/>
    </source>
</evidence>
<protein>
    <recommendedName>
        <fullName evidence="1">HD-GYP domain-containing protein</fullName>
    </recommendedName>
</protein>
<dbReference type="RefSeq" id="WP_100354010.1">
    <property type="nucleotide sequence ID" value="NZ_PCGR01000003.1"/>
</dbReference>
<dbReference type="Gene3D" id="1.10.3210.10">
    <property type="entry name" value="Hypothetical protein af1432"/>
    <property type="match status" value="1"/>
</dbReference>
<dbReference type="AlphaFoldDB" id="A0A2M9EYF0"/>
<dbReference type="InterPro" id="IPR052020">
    <property type="entry name" value="Cyclic_di-GMP/3'3'-cGAMP_PDE"/>
</dbReference>
<dbReference type="CDD" id="cd00077">
    <property type="entry name" value="HDc"/>
    <property type="match status" value="1"/>
</dbReference>
<dbReference type="OrthoDB" id="9759601at2"/>
<dbReference type="SMART" id="SM00065">
    <property type="entry name" value="GAF"/>
    <property type="match status" value="1"/>
</dbReference>
<gene>
    <name evidence="2" type="ORF">CQS04_10005</name>
</gene>
<dbReference type="InterPro" id="IPR003018">
    <property type="entry name" value="GAF"/>
</dbReference>
<keyword evidence="3" id="KW-1185">Reference proteome</keyword>
<feature type="domain" description="HD-GYP" evidence="1">
    <location>
        <begin position="164"/>
        <end position="361"/>
    </location>
</feature>
<evidence type="ECO:0000313" key="3">
    <source>
        <dbReference type="Proteomes" id="UP000228680"/>
    </source>
</evidence>
<name>A0A2M9EYF0_9BACL</name>
<dbReference type="EMBL" id="PCGR01000003">
    <property type="protein sequence ID" value="PJK16234.1"/>
    <property type="molecule type" value="Genomic_DNA"/>
</dbReference>
<dbReference type="Gene3D" id="3.30.450.40">
    <property type="match status" value="1"/>
</dbReference>
<dbReference type="SUPFAM" id="SSF55781">
    <property type="entry name" value="GAF domain-like"/>
    <property type="match status" value="1"/>
</dbReference>